<evidence type="ECO:0000313" key="2">
    <source>
        <dbReference type="EMBL" id="MBY6138125.1"/>
    </source>
</evidence>
<dbReference type="Gene3D" id="3.10.450.50">
    <property type="match status" value="1"/>
</dbReference>
<dbReference type="InterPro" id="IPR032710">
    <property type="entry name" value="NTF2-like_dom_sf"/>
</dbReference>
<proteinExistence type="predicted"/>
<dbReference type="InterPro" id="IPR037401">
    <property type="entry name" value="SnoaL-like"/>
</dbReference>
<name>A0ABS7NAA3_9RHOB</name>
<organism evidence="2 3">
    <name type="scientific">Leisingera daeponensis</name>
    <dbReference type="NCBI Taxonomy" id="405746"/>
    <lineage>
        <taxon>Bacteria</taxon>
        <taxon>Pseudomonadati</taxon>
        <taxon>Pseudomonadota</taxon>
        <taxon>Alphaproteobacteria</taxon>
        <taxon>Rhodobacterales</taxon>
        <taxon>Roseobacteraceae</taxon>
        <taxon>Leisingera</taxon>
    </lineage>
</organism>
<evidence type="ECO:0000313" key="3">
    <source>
        <dbReference type="Proteomes" id="UP000766629"/>
    </source>
</evidence>
<accession>A0ABS7NAA3</accession>
<keyword evidence="3" id="KW-1185">Reference proteome</keyword>
<gene>
    <name evidence="2" type="ORF">KUV26_01620</name>
</gene>
<comment type="caution">
    <text evidence="2">The sequence shown here is derived from an EMBL/GenBank/DDBJ whole genome shotgun (WGS) entry which is preliminary data.</text>
</comment>
<dbReference type="Proteomes" id="UP000766629">
    <property type="component" value="Unassembled WGS sequence"/>
</dbReference>
<protein>
    <submittedName>
        <fullName evidence="2">Nuclear transport factor 2 family protein</fullName>
    </submittedName>
</protein>
<sequence length="153" mass="17160">MAILFDPDNSAEMPLTRLLHFWFEEVWCKGNLDAVAEVMTSKTLISGAVSALAEPECDYGEVVAALRNLLGPIKVTFSHAMETRDWVSVRLLVDTSDPKDGNSFQMTGQLMARVEDGKIAEMHSNMDYFKMFEQLGQLPHEAMAICMTGERLR</sequence>
<dbReference type="SUPFAM" id="SSF54427">
    <property type="entry name" value="NTF2-like"/>
    <property type="match status" value="1"/>
</dbReference>
<reference evidence="2 3" key="1">
    <citation type="submission" date="2021-06" db="EMBL/GenBank/DDBJ databases">
        <title>50 bacteria genomes isolated from Dapeng, Shenzhen, China.</title>
        <authorList>
            <person name="Zheng W."/>
            <person name="Yu S."/>
            <person name="Huang Y."/>
        </authorList>
    </citation>
    <scope>NUCLEOTIDE SEQUENCE [LARGE SCALE GENOMIC DNA]</scope>
    <source>
        <strain evidence="2 3">DP1N14-2</strain>
    </source>
</reference>
<feature type="domain" description="SnoaL-like" evidence="1">
    <location>
        <begin position="23"/>
        <end position="122"/>
    </location>
</feature>
<dbReference type="Pfam" id="PF12680">
    <property type="entry name" value="SnoaL_2"/>
    <property type="match status" value="1"/>
</dbReference>
<dbReference type="EMBL" id="JAHVJA010000001">
    <property type="protein sequence ID" value="MBY6138125.1"/>
    <property type="molecule type" value="Genomic_DNA"/>
</dbReference>
<evidence type="ECO:0000259" key="1">
    <source>
        <dbReference type="Pfam" id="PF12680"/>
    </source>
</evidence>